<keyword evidence="5 7" id="KW-0378">Hydrolase</keyword>
<keyword evidence="11" id="KW-1185">Reference proteome</keyword>
<dbReference type="SUPFAM" id="SSF54001">
    <property type="entry name" value="Cysteine proteinases"/>
    <property type="match status" value="1"/>
</dbReference>
<protein>
    <recommendedName>
        <fullName evidence="7">Ubiquitin carboxyl-terminal hydrolase</fullName>
        <ecNumber evidence="7">3.4.19.12</ecNumber>
    </recommendedName>
</protein>
<dbReference type="GO" id="GO:0005829">
    <property type="term" value="C:cytosol"/>
    <property type="evidence" value="ECO:0007669"/>
    <property type="project" value="TreeGrafter"/>
</dbReference>
<dbReference type="GO" id="GO:0004843">
    <property type="term" value="F:cysteine-type deubiquitinase activity"/>
    <property type="evidence" value="ECO:0007669"/>
    <property type="project" value="UniProtKB-UniRule"/>
</dbReference>
<organism evidence="10 11">
    <name type="scientific">Galdieria yellowstonensis</name>
    <dbReference type="NCBI Taxonomy" id="3028027"/>
    <lineage>
        <taxon>Eukaryota</taxon>
        <taxon>Rhodophyta</taxon>
        <taxon>Bangiophyceae</taxon>
        <taxon>Galdieriales</taxon>
        <taxon>Galdieriaceae</taxon>
        <taxon>Galdieria</taxon>
    </lineage>
</organism>
<dbReference type="GO" id="GO:0016579">
    <property type="term" value="P:protein deubiquitination"/>
    <property type="evidence" value="ECO:0007669"/>
    <property type="project" value="InterPro"/>
</dbReference>
<comment type="similarity">
    <text evidence="2 7">Belongs to the peptidase C19 family.</text>
</comment>
<evidence type="ECO:0000256" key="5">
    <source>
        <dbReference type="ARBA" id="ARBA00022801"/>
    </source>
</evidence>
<dbReference type="PROSITE" id="PS00973">
    <property type="entry name" value="USP_2"/>
    <property type="match status" value="1"/>
</dbReference>
<evidence type="ECO:0000256" key="8">
    <source>
        <dbReference type="SAM" id="MobiDB-lite"/>
    </source>
</evidence>
<dbReference type="AlphaFoldDB" id="A0AAV9IJ70"/>
<dbReference type="InterPro" id="IPR028889">
    <property type="entry name" value="USP"/>
</dbReference>
<dbReference type="PANTHER" id="PTHR24006:SF888">
    <property type="entry name" value="UBIQUITIN CARBOXYL-TERMINAL HYDROLASE 30"/>
    <property type="match status" value="1"/>
</dbReference>
<keyword evidence="3 7" id="KW-0645">Protease</keyword>
<dbReference type="InterPro" id="IPR001394">
    <property type="entry name" value="Peptidase_C19_UCH"/>
</dbReference>
<evidence type="ECO:0000256" key="7">
    <source>
        <dbReference type="RuleBase" id="RU366025"/>
    </source>
</evidence>
<dbReference type="EMBL" id="JANCYU010000052">
    <property type="protein sequence ID" value="KAK4527515.1"/>
    <property type="molecule type" value="Genomic_DNA"/>
</dbReference>
<keyword evidence="6 7" id="KW-0788">Thiol protease</keyword>
<dbReference type="GO" id="GO:0006508">
    <property type="term" value="P:proteolysis"/>
    <property type="evidence" value="ECO:0007669"/>
    <property type="project" value="UniProtKB-KW"/>
</dbReference>
<dbReference type="Proteomes" id="UP001300502">
    <property type="component" value="Unassembled WGS sequence"/>
</dbReference>
<evidence type="ECO:0000256" key="1">
    <source>
        <dbReference type="ARBA" id="ARBA00000707"/>
    </source>
</evidence>
<dbReference type="GO" id="GO:0005634">
    <property type="term" value="C:nucleus"/>
    <property type="evidence" value="ECO:0007669"/>
    <property type="project" value="TreeGrafter"/>
</dbReference>
<dbReference type="InterPro" id="IPR050164">
    <property type="entry name" value="Peptidase_C19"/>
</dbReference>
<reference evidence="10 11" key="1">
    <citation type="submission" date="2022-07" db="EMBL/GenBank/DDBJ databases">
        <title>Genome-wide signatures of adaptation to extreme environments.</title>
        <authorList>
            <person name="Cho C.H."/>
            <person name="Yoon H.S."/>
        </authorList>
    </citation>
    <scope>NUCLEOTIDE SEQUENCE [LARGE SCALE GENOMIC DNA]</scope>
    <source>
        <strain evidence="10 11">108.79 E11</strain>
    </source>
</reference>
<dbReference type="PANTHER" id="PTHR24006">
    <property type="entry name" value="UBIQUITIN CARBOXYL-TERMINAL HYDROLASE"/>
    <property type="match status" value="1"/>
</dbReference>
<name>A0AAV9IJ70_9RHOD</name>
<feature type="compositionally biased region" description="Low complexity" evidence="8">
    <location>
        <begin position="21"/>
        <end position="31"/>
    </location>
</feature>
<evidence type="ECO:0000313" key="11">
    <source>
        <dbReference type="Proteomes" id="UP001300502"/>
    </source>
</evidence>
<comment type="caution">
    <text evidence="10">The sequence shown here is derived from an EMBL/GenBank/DDBJ whole genome shotgun (WGS) entry which is preliminary data.</text>
</comment>
<feature type="region of interest" description="Disordered" evidence="8">
    <location>
        <begin position="1"/>
        <end position="52"/>
    </location>
</feature>
<feature type="domain" description="USP" evidence="9">
    <location>
        <begin position="70"/>
        <end position="511"/>
    </location>
</feature>
<feature type="compositionally biased region" description="Basic residues" evidence="8">
    <location>
        <begin position="1"/>
        <end position="20"/>
    </location>
</feature>
<dbReference type="InterPro" id="IPR038765">
    <property type="entry name" value="Papain-like_cys_pep_sf"/>
</dbReference>
<evidence type="ECO:0000256" key="2">
    <source>
        <dbReference type="ARBA" id="ARBA00009085"/>
    </source>
</evidence>
<accession>A0AAV9IJ70</accession>
<dbReference type="PROSITE" id="PS50235">
    <property type="entry name" value="USP_3"/>
    <property type="match status" value="1"/>
</dbReference>
<dbReference type="InterPro" id="IPR018200">
    <property type="entry name" value="USP_CS"/>
</dbReference>
<gene>
    <name evidence="10" type="ORF">GAYE_SCF40G5437</name>
</gene>
<evidence type="ECO:0000313" key="10">
    <source>
        <dbReference type="EMBL" id="KAK4527515.1"/>
    </source>
</evidence>
<dbReference type="CDD" id="cd02667">
    <property type="entry name" value="Peptidase_C19K"/>
    <property type="match status" value="1"/>
</dbReference>
<dbReference type="Pfam" id="PF00443">
    <property type="entry name" value="UCH"/>
    <property type="match status" value="1"/>
</dbReference>
<dbReference type="PROSITE" id="PS00972">
    <property type="entry name" value="USP_1"/>
    <property type="match status" value="1"/>
</dbReference>
<evidence type="ECO:0000256" key="3">
    <source>
        <dbReference type="ARBA" id="ARBA00022670"/>
    </source>
</evidence>
<comment type="catalytic activity">
    <reaction evidence="1 7">
        <text>Thiol-dependent hydrolysis of ester, thioester, amide, peptide and isopeptide bonds formed by the C-terminal Gly of ubiquitin (a 76-residue protein attached to proteins as an intracellular targeting signal).</text>
        <dbReference type="EC" id="3.4.19.12"/>
    </reaction>
</comment>
<evidence type="ECO:0000259" key="9">
    <source>
        <dbReference type="PROSITE" id="PS50235"/>
    </source>
</evidence>
<evidence type="ECO:0000256" key="6">
    <source>
        <dbReference type="ARBA" id="ARBA00022807"/>
    </source>
</evidence>
<sequence length="511" mass="58569">MKGKAQKRGQHNKKRNKNRKSGNNQPQQQQQRDTKKPCKQTNSLYGENERQTRLAELLEEERKGKEIKPKGLNNLGNTCFLNAVLQNVARLSALRSYFLSQSMPTGEQGLTLSLRVFFHTMWLLQDSNNNSTIRPNKLLDQLGTHSSRFRGFEQQDAHEALRALLESLMEEASTMNNTEDTNNSRSWVDDIFLGKLQSCVECEQCHSVSKVEEPFLDISLSLESQDTEETCCSVAGGCHDVTKSPNYTMNTANDENTYSTFPVVLYDDNNNNNNSDPPMVSLFDEEEEEDIHQATLGLDSLFVESNIVTSNHCFSRKNTTQKQGTLYPSIQDSLQAFLSPEILQGENAYYCESCNRRLATKSNRTVEEYSWYSPTNSSFSIRTKAKKRFVFKRLAPVLIFHLKRFRQVFGGQFEKVSGNISFPLEWNLSSYYDNSDHCHSQEDCVESVDYYLSGIVVHQGSLEWGHYIAYIRASCSPQQHLWYCCNDEHVTLVEQDQVLSSEAYLLFYCKK</sequence>
<evidence type="ECO:0000256" key="4">
    <source>
        <dbReference type="ARBA" id="ARBA00022786"/>
    </source>
</evidence>
<keyword evidence="4 7" id="KW-0833">Ubl conjugation pathway</keyword>
<proteinExistence type="inferred from homology"/>
<dbReference type="EC" id="3.4.19.12" evidence="7"/>
<dbReference type="Gene3D" id="3.90.70.10">
    <property type="entry name" value="Cysteine proteinases"/>
    <property type="match status" value="1"/>
</dbReference>